<evidence type="ECO:0000256" key="6">
    <source>
        <dbReference type="ARBA" id="ARBA00022989"/>
    </source>
</evidence>
<evidence type="ECO:0000313" key="11">
    <source>
        <dbReference type="Proteomes" id="UP000184148"/>
    </source>
</evidence>
<dbReference type="Pfam" id="PF00892">
    <property type="entry name" value="EamA"/>
    <property type="match status" value="2"/>
</dbReference>
<keyword evidence="3" id="KW-0813">Transport</keyword>
<evidence type="ECO:0000256" key="2">
    <source>
        <dbReference type="ARBA" id="ARBA00007362"/>
    </source>
</evidence>
<evidence type="ECO:0000256" key="7">
    <source>
        <dbReference type="ARBA" id="ARBA00023136"/>
    </source>
</evidence>
<evidence type="ECO:0000256" key="5">
    <source>
        <dbReference type="ARBA" id="ARBA00022692"/>
    </source>
</evidence>
<keyword evidence="11" id="KW-1185">Reference proteome</keyword>
<gene>
    <name evidence="10" type="ORF">SAMN02745133_01105</name>
</gene>
<evidence type="ECO:0000256" key="8">
    <source>
        <dbReference type="SAM" id="Phobius"/>
    </source>
</evidence>
<dbReference type="InterPro" id="IPR004626">
    <property type="entry name" value="RarD"/>
</dbReference>
<feature type="transmembrane region" description="Helical" evidence="8">
    <location>
        <begin position="295"/>
        <end position="313"/>
    </location>
</feature>
<dbReference type="PANTHER" id="PTHR22911">
    <property type="entry name" value="ACYL-MALONYL CONDENSING ENZYME-RELATED"/>
    <property type="match status" value="1"/>
</dbReference>
<dbReference type="InterPro" id="IPR037185">
    <property type="entry name" value="EmrE-like"/>
</dbReference>
<dbReference type="NCBIfam" id="TIGR00688">
    <property type="entry name" value="rarD"/>
    <property type="match status" value="1"/>
</dbReference>
<feature type="transmembrane region" description="Helical" evidence="8">
    <location>
        <begin position="264"/>
        <end position="289"/>
    </location>
</feature>
<feature type="transmembrane region" description="Helical" evidence="8">
    <location>
        <begin position="101"/>
        <end position="119"/>
    </location>
</feature>
<feature type="transmembrane region" description="Helical" evidence="8">
    <location>
        <begin position="62"/>
        <end position="80"/>
    </location>
</feature>
<dbReference type="EMBL" id="FQUY01000006">
    <property type="protein sequence ID" value="SHE77810.1"/>
    <property type="molecule type" value="Genomic_DNA"/>
</dbReference>
<dbReference type="Proteomes" id="UP000184148">
    <property type="component" value="Unassembled WGS sequence"/>
</dbReference>
<accession>A0A1M4W9H4</accession>
<feature type="domain" description="EamA" evidence="9">
    <location>
        <begin position="180"/>
        <end position="311"/>
    </location>
</feature>
<keyword evidence="7 8" id="KW-0472">Membrane</keyword>
<feature type="transmembrane region" description="Helical" evidence="8">
    <location>
        <begin position="236"/>
        <end position="257"/>
    </location>
</feature>
<keyword evidence="6 8" id="KW-1133">Transmembrane helix</keyword>
<feature type="domain" description="EamA" evidence="9">
    <location>
        <begin position="31"/>
        <end position="169"/>
    </location>
</feature>
<feature type="transmembrane region" description="Helical" evidence="8">
    <location>
        <begin position="131"/>
        <end position="148"/>
    </location>
</feature>
<dbReference type="AlphaFoldDB" id="A0A1M4W9H4"/>
<keyword evidence="5 8" id="KW-0812">Transmembrane</keyword>
<dbReference type="GO" id="GO:0005886">
    <property type="term" value="C:plasma membrane"/>
    <property type="evidence" value="ECO:0007669"/>
    <property type="project" value="UniProtKB-SubCell"/>
</dbReference>
<evidence type="ECO:0000256" key="3">
    <source>
        <dbReference type="ARBA" id="ARBA00022448"/>
    </source>
</evidence>
<feature type="transmembrane region" description="Helical" evidence="8">
    <location>
        <begin position="29"/>
        <end position="50"/>
    </location>
</feature>
<proteinExistence type="inferred from homology"/>
<dbReference type="SUPFAM" id="SSF103481">
    <property type="entry name" value="Multidrug resistance efflux transporter EmrE"/>
    <property type="match status" value="2"/>
</dbReference>
<comment type="subcellular location">
    <subcellularLocation>
        <location evidence="1">Cell membrane</location>
        <topology evidence="1">Multi-pass membrane protein</topology>
    </subcellularLocation>
</comment>
<evidence type="ECO:0000256" key="4">
    <source>
        <dbReference type="ARBA" id="ARBA00022475"/>
    </source>
</evidence>
<comment type="similarity">
    <text evidence="2">Belongs to the EamA transporter family.</text>
</comment>
<dbReference type="PANTHER" id="PTHR22911:SF137">
    <property type="entry name" value="SOLUTE CARRIER FAMILY 35 MEMBER G2-RELATED"/>
    <property type="match status" value="1"/>
</dbReference>
<evidence type="ECO:0000313" key="10">
    <source>
        <dbReference type="EMBL" id="SHE77810.1"/>
    </source>
</evidence>
<evidence type="ECO:0000259" key="9">
    <source>
        <dbReference type="Pfam" id="PF00892"/>
    </source>
</evidence>
<protein>
    <submittedName>
        <fullName evidence="10">Chloramphenicol-sensitive protein RarD</fullName>
    </submittedName>
</protein>
<feature type="transmembrane region" description="Helical" evidence="8">
    <location>
        <begin position="206"/>
        <end position="224"/>
    </location>
</feature>
<dbReference type="InterPro" id="IPR000620">
    <property type="entry name" value="EamA_dom"/>
</dbReference>
<organism evidence="10 11">
    <name type="scientific">Desulforamulus putei DSM 12395</name>
    <dbReference type="NCBI Taxonomy" id="1121429"/>
    <lineage>
        <taxon>Bacteria</taxon>
        <taxon>Bacillati</taxon>
        <taxon>Bacillota</taxon>
        <taxon>Clostridia</taxon>
        <taxon>Eubacteriales</taxon>
        <taxon>Peptococcaceae</taxon>
        <taxon>Desulforamulus</taxon>
    </lineage>
</organism>
<sequence>MHFFINAPTISLFIKVEVVGMKTDQHTEIIKGIAFATGAYIMWGILPIYWKLVQSVPSPEVLAHRIVWSFLLMIVILLVTGKLRTFGGELCEIMATPKKSFGVLMASSLITINWFIYIWAVNSNRVIETSLGYYINPLVSILLGILVLKEKLSFWQMISFLLAMLGVLNMTLHFGAVPWAALALAVSFGLYGLFKKMVGLGAITSITIETLIISPFALLYLIYLEKSGNSAFGSGSPGIAVLLIGAGIVTAVPLILFSEGANRLPLTIIGFLQYIAPTMALLLGVFLYHEPFTKVHLVSFAFIWAALLIFSLAKTRSFAQLESLLLKKAALKKREPA</sequence>
<keyword evidence="4" id="KW-1003">Cell membrane</keyword>
<reference evidence="11" key="1">
    <citation type="submission" date="2016-11" db="EMBL/GenBank/DDBJ databases">
        <authorList>
            <person name="Varghese N."/>
            <person name="Submissions S."/>
        </authorList>
    </citation>
    <scope>NUCLEOTIDE SEQUENCE [LARGE SCALE GENOMIC DNA]</scope>
    <source>
        <strain evidence="11">DSM 12395</strain>
    </source>
</reference>
<name>A0A1M4W9H4_9FIRM</name>
<evidence type="ECO:0000256" key="1">
    <source>
        <dbReference type="ARBA" id="ARBA00004651"/>
    </source>
</evidence>